<dbReference type="EMBL" id="FXBM01000003">
    <property type="protein sequence ID" value="SMH49527.1"/>
    <property type="molecule type" value="Genomic_DNA"/>
</dbReference>
<evidence type="ECO:0000259" key="2">
    <source>
        <dbReference type="Pfam" id="PF13191"/>
    </source>
</evidence>
<dbReference type="Pfam" id="PF13191">
    <property type="entry name" value="AAA_16"/>
    <property type="match status" value="1"/>
</dbReference>
<keyword evidence="4" id="KW-1185">Reference proteome</keyword>
<proteinExistence type="predicted"/>
<evidence type="ECO:0000313" key="3">
    <source>
        <dbReference type="EMBL" id="SMH49527.1"/>
    </source>
</evidence>
<dbReference type="AlphaFoldDB" id="A0A1X7PG73"/>
<accession>A0A1X7PG73</accession>
<evidence type="ECO:0000256" key="1">
    <source>
        <dbReference type="SAM" id="MobiDB-lite"/>
    </source>
</evidence>
<reference evidence="4" key="1">
    <citation type="submission" date="2017-04" db="EMBL/GenBank/DDBJ databases">
        <authorList>
            <person name="Varghese N."/>
            <person name="Submissions S."/>
        </authorList>
    </citation>
    <scope>NUCLEOTIDE SEQUENCE [LARGE SCALE GENOMIC DNA]</scope>
    <source>
        <strain evidence="4">VKM Ac-2121</strain>
    </source>
</reference>
<dbReference type="STRING" id="1891671.SAMN06295885_3351"/>
<sequence>MLPEQNPYSPGSGRRPPELVGRTGELQAFDTLRARVTYGMSDRGIVLTGLRGVGKTVLLNEMHRMAESFEWLTVRLEARRDEGGARAVRRALARELVVSARKLTRTKPTALMRDALGTISSFNAKVGATGIELGVALNTGRADSGDAEVDLLELVEDVSTALGERRRAFGVFVDEMQDLDAETMGALIAAQHAANQREWPFYIIAAGLPNLPRVLTETRSYAERLFNYRQIGKFSHDDAAHALREPAERLGAEFAPDALEILLEAAGGYPYFIQEYGQAAWNLSNRLVTLADATAAVQYGTEQLDAGFFRSRWQRATRSERRMLHAMAADGEGPSPTALIAQRMGIQTTSLGPYRAALISKGLVYAPEHGQIAFTVPGMAGYVDRHHEDLDDGISVD</sequence>
<dbReference type="OrthoDB" id="2020141at2"/>
<gene>
    <name evidence="3" type="ORF">SAMN06295885_3351</name>
</gene>
<dbReference type="RefSeq" id="WP_085477727.1">
    <property type="nucleotide sequence ID" value="NZ_FXBM01000003.1"/>
</dbReference>
<dbReference type="Gene3D" id="3.40.50.300">
    <property type="entry name" value="P-loop containing nucleotide triphosphate hydrolases"/>
    <property type="match status" value="1"/>
</dbReference>
<organism evidence="3 4">
    <name type="scientific">Rathayibacter oskolensis</name>
    <dbReference type="NCBI Taxonomy" id="1891671"/>
    <lineage>
        <taxon>Bacteria</taxon>
        <taxon>Bacillati</taxon>
        <taxon>Actinomycetota</taxon>
        <taxon>Actinomycetes</taxon>
        <taxon>Micrococcales</taxon>
        <taxon>Microbacteriaceae</taxon>
        <taxon>Rathayibacter</taxon>
    </lineage>
</organism>
<protein>
    <submittedName>
        <fullName evidence="3">AAA ATPase domain-containing protein</fullName>
    </submittedName>
</protein>
<name>A0A1X7PG73_9MICO</name>
<evidence type="ECO:0000313" key="4">
    <source>
        <dbReference type="Proteomes" id="UP000193711"/>
    </source>
</evidence>
<dbReference type="Proteomes" id="UP000193711">
    <property type="component" value="Unassembled WGS sequence"/>
</dbReference>
<feature type="region of interest" description="Disordered" evidence="1">
    <location>
        <begin position="1"/>
        <end position="22"/>
    </location>
</feature>
<dbReference type="PANTHER" id="PTHR34301:SF8">
    <property type="entry name" value="ATPASE DOMAIN-CONTAINING PROTEIN"/>
    <property type="match status" value="1"/>
</dbReference>
<dbReference type="InterPro" id="IPR041664">
    <property type="entry name" value="AAA_16"/>
</dbReference>
<feature type="domain" description="Orc1-like AAA ATPase" evidence="2">
    <location>
        <begin position="18"/>
        <end position="195"/>
    </location>
</feature>
<dbReference type="InterPro" id="IPR027417">
    <property type="entry name" value="P-loop_NTPase"/>
</dbReference>
<dbReference type="PANTHER" id="PTHR34301">
    <property type="entry name" value="DNA-BINDING PROTEIN-RELATED"/>
    <property type="match status" value="1"/>
</dbReference>
<dbReference type="SUPFAM" id="SSF52540">
    <property type="entry name" value="P-loop containing nucleoside triphosphate hydrolases"/>
    <property type="match status" value="1"/>
</dbReference>